<name>A0ABT9I9Z3_9ACTN</name>
<reference evidence="2" key="1">
    <citation type="submission" date="2023-05" db="EMBL/GenBank/DDBJ databases">
        <title>Draft genome of Pseudofrankia sp. BMG5.37.</title>
        <authorList>
            <person name="Gtari M."/>
            <person name="Ghodhbane F."/>
            <person name="Sbissi I."/>
        </authorList>
    </citation>
    <scope>NUCLEOTIDE SEQUENCE [LARGE SCALE GENOMIC DNA]</scope>
    <source>
        <strain evidence="2">BMG 814</strain>
    </source>
</reference>
<evidence type="ECO:0008006" key="3">
    <source>
        <dbReference type="Google" id="ProtNLM"/>
    </source>
</evidence>
<comment type="caution">
    <text evidence="1">The sequence shown here is derived from an EMBL/GenBank/DDBJ whole genome shotgun (WGS) entry which is preliminary data.</text>
</comment>
<evidence type="ECO:0000313" key="2">
    <source>
        <dbReference type="Proteomes" id="UP001233673"/>
    </source>
</evidence>
<keyword evidence="2" id="KW-1185">Reference proteome</keyword>
<dbReference type="Proteomes" id="UP001233673">
    <property type="component" value="Unassembled WGS sequence"/>
</dbReference>
<protein>
    <recommendedName>
        <fullName evidence="3">Phage integrase family protein</fullName>
    </recommendedName>
</protein>
<sequence length="276" mass="30378">MAETLSRSRITGVDSIRKHITHVAYFLAWAQDHDLPLSAETVVRRHVDEYARTGMPDSSEKSRADRRARLRWLADQLHPDQAPDRGVPIARPSIKPPYTSREMTQIRRVALTQPTAARRRQLCLCVGLGAGAGLDSQDLRHLTRSHVRDAADGGLNVDVAAPNPRSVTVLRDYEDLVRIGIAGFKPKTLLLGRKEDRRNLAARAIGDAVVLGDVPHIEQSRLRATWLAQLMTGSVPLSVLLTAAGLRSARTLVDLLPHLPSTADAHRVLRDAGAVR</sequence>
<evidence type="ECO:0000313" key="1">
    <source>
        <dbReference type="EMBL" id="MDP5182388.1"/>
    </source>
</evidence>
<dbReference type="RefSeq" id="WP_305999080.1">
    <property type="nucleotide sequence ID" value="NZ_JASNFN010000004.1"/>
</dbReference>
<accession>A0ABT9I9Z3</accession>
<gene>
    <name evidence="1" type="ORF">QOZ88_07035</name>
</gene>
<dbReference type="EMBL" id="JASNFN010000004">
    <property type="protein sequence ID" value="MDP5182388.1"/>
    <property type="molecule type" value="Genomic_DNA"/>
</dbReference>
<proteinExistence type="predicted"/>
<organism evidence="1 2">
    <name type="scientific">Blastococcus carthaginiensis</name>
    <dbReference type="NCBI Taxonomy" id="3050034"/>
    <lineage>
        <taxon>Bacteria</taxon>
        <taxon>Bacillati</taxon>
        <taxon>Actinomycetota</taxon>
        <taxon>Actinomycetes</taxon>
        <taxon>Geodermatophilales</taxon>
        <taxon>Geodermatophilaceae</taxon>
        <taxon>Blastococcus</taxon>
    </lineage>
</organism>